<reference evidence="3" key="1">
    <citation type="journal article" date="2014" name="Int. J. Syst. Evol. Microbiol.">
        <title>Complete genome sequence of Corynebacterium casei LMG S-19264T (=DSM 44701T), isolated from a smear-ripened cheese.</title>
        <authorList>
            <consortium name="US DOE Joint Genome Institute (JGI-PGF)"/>
            <person name="Walter F."/>
            <person name="Albersmeier A."/>
            <person name="Kalinowski J."/>
            <person name="Ruckert C."/>
        </authorList>
    </citation>
    <scope>NUCLEOTIDE SEQUENCE</scope>
    <source>
        <strain evidence="3">CGMCC 1.15794</strain>
    </source>
</reference>
<gene>
    <name evidence="3" type="ORF">GCM10010921_14890</name>
</gene>
<dbReference type="PROSITE" id="PS51257">
    <property type="entry name" value="PROKAR_LIPOPROTEIN"/>
    <property type="match status" value="1"/>
</dbReference>
<dbReference type="AlphaFoldDB" id="A0A917IET8"/>
<evidence type="ECO:0000313" key="3">
    <source>
        <dbReference type="EMBL" id="GGH41970.1"/>
    </source>
</evidence>
<evidence type="ECO:0000313" key="4">
    <source>
        <dbReference type="Proteomes" id="UP000657592"/>
    </source>
</evidence>
<dbReference type="Proteomes" id="UP000657592">
    <property type="component" value="Unassembled WGS sequence"/>
</dbReference>
<accession>A0A917IET8</accession>
<dbReference type="EMBL" id="BMJY01000004">
    <property type="protein sequence ID" value="GGH41970.1"/>
    <property type="molecule type" value="Genomic_DNA"/>
</dbReference>
<feature type="compositionally biased region" description="Basic and acidic residues" evidence="1">
    <location>
        <begin position="192"/>
        <end position="201"/>
    </location>
</feature>
<organism evidence="3 4">
    <name type="scientific">Microbacterium album</name>
    <dbReference type="NCBI Taxonomy" id="2053191"/>
    <lineage>
        <taxon>Bacteria</taxon>
        <taxon>Bacillati</taxon>
        <taxon>Actinomycetota</taxon>
        <taxon>Actinomycetes</taxon>
        <taxon>Micrococcales</taxon>
        <taxon>Microbacteriaceae</taxon>
        <taxon>Microbacterium</taxon>
    </lineage>
</organism>
<sequence>MRSTRSARAAASALSADVALLAVSLSGCASAAPGEDPADLGAIAERANAVGVAPELVYTTELDGYRLAPQSVGVVGAEGLSASWFNEATGAVLTIRSEHGELTAASCPETPLWDALGGPVTCTEQEGVWHRTLDGTHEYVAVRDGASIRVTGMNNAPQAELLAAAKAVRVPSEAELEGLFSDAPRHPAGPVERGDLPDHGDGAPIDPSGPGG</sequence>
<dbReference type="RefSeq" id="WP_188755626.1">
    <property type="nucleotide sequence ID" value="NZ_BMJY01000004.1"/>
</dbReference>
<reference evidence="3" key="2">
    <citation type="submission" date="2020-09" db="EMBL/GenBank/DDBJ databases">
        <authorList>
            <person name="Sun Q."/>
            <person name="Zhou Y."/>
        </authorList>
    </citation>
    <scope>NUCLEOTIDE SEQUENCE</scope>
    <source>
        <strain evidence="3">CGMCC 1.15794</strain>
    </source>
</reference>
<keyword evidence="4" id="KW-1185">Reference proteome</keyword>
<protein>
    <submittedName>
        <fullName evidence="3">Membrane protein</fullName>
    </submittedName>
</protein>
<feature type="signal peptide" evidence="2">
    <location>
        <begin position="1"/>
        <end position="31"/>
    </location>
</feature>
<keyword evidence="2" id="KW-0732">Signal</keyword>
<name>A0A917IET8_9MICO</name>
<feature type="chain" id="PRO_5037218355" evidence="2">
    <location>
        <begin position="32"/>
        <end position="212"/>
    </location>
</feature>
<evidence type="ECO:0000256" key="2">
    <source>
        <dbReference type="SAM" id="SignalP"/>
    </source>
</evidence>
<feature type="region of interest" description="Disordered" evidence="1">
    <location>
        <begin position="179"/>
        <end position="212"/>
    </location>
</feature>
<comment type="caution">
    <text evidence="3">The sequence shown here is derived from an EMBL/GenBank/DDBJ whole genome shotgun (WGS) entry which is preliminary data.</text>
</comment>
<proteinExistence type="predicted"/>
<evidence type="ECO:0000256" key="1">
    <source>
        <dbReference type="SAM" id="MobiDB-lite"/>
    </source>
</evidence>